<keyword evidence="3" id="KW-1185">Reference proteome</keyword>
<proteinExistence type="predicted"/>
<feature type="transmembrane region" description="Helical" evidence="1">
    <location>
        <begin position="16"/>
        <end position="34"/>
    </location>
</feature>
<gene>
    <name evidence="2" type="ORF">EDD63_11729</name>
</gene>
<name>A0A4R7ZPH5_9FIRM</name>
<dbReference type="AlphaFoldDB" id="A0A4R7ZPH5"/>
<accession>A0A4R7ZPH5</accession>
<evidence type="ECO:0000313" key="3">
    <source>
        <dbReference type="Proteomes" id="UP000294743"/>
    </source>
</evidence>
<organism evidence="2 3">
    <name type="scientific">Breznakia blatticola</name>
    <dbReference type="NCBI Taxonomy" id="1754012"/>
    <lineage>
        <taxon>Bacteria</taxon>
        <taxon>Bacillati</taxon>
        <taxon>Bacillota</taxon>
        <taxon>Erysipelotrichia</taxon>
        <taxon>Erysipelotrichales</taxon>
        <taxon>Erysipelotrichaceae</taxon>
        <taxon>Breznakia</taxon>
    </lineage>
</organism>
<dbReference type="EMBL" id="SODD01000017">
    <property type="protein sequence ID" value="TDW19809.1"/>
    <property type="molecule type" value="Genomic_DNA"/>
</dbReference>
<protein>
    <submittedName>
        <fullName evidence="2">Uncharacterized protein</fullName>
    </submittedName>
</protein>
<reference evidence="2 3" key="1">
    <citation type="submission" date="2019-03" db="EMBL/GenBank/DDBJ databases">
        <title>Genomic Encyclopedia of Type Strains, Phase IV (KMG-IV): sequencing the most valuable type-strain genomes for metagenomic binning, comparative biology and taxonomic classification.</title>
        <authorList>
            <person name="Goeker M."/>
        </authorList>
    </citation>
    <scope>NUCLEOTIDE SEQUENCE [LARGE SCALE GENOMIC DNA]</scope>
    <source>
        <strain evidence="2 3">DSM 28867</strain>
    </source>
</reference>
<feature type="transmembrane region" description="Helical" evidence="1">
    <location>
        <begin position="40"/>
        <end position="62"/>
    </location>
</feature>
<evidence type="ECO:0000313" key="2">
    <source>
        <dbReference type="EMBL" id="TDW19809.1"/>
    </source>
</evidence>
<comment type="caution">
    <text evidence="2">The sequence shown here is derived from an EMBL/GenBank/DDBJ whole genome shotgun (WGS) entry which is preliminary data.</text>
</comment>
<evidence type="ECO:0000256" key="1">
    <source>
        <dbReference type="SAM" id="Phobius"/>
    </source>
</evidence>
<keyword evidence="1" id="KW-1133">Transmembrane helix</keyword>
<dbReference type="Proteomes" id="UP000294743">
    <property type="component" value="Unassembled WGS sequence"/>
</dbReference>
<keyword evidence="1" id="KW-0812">Transmembrane</keyword>
<keyword evidence="1" id="KW-0472">Membrane</keyword>
<sequence>MKFFKLQSFSDKTKTILTYIIFIIFAIYSINIIVNTKDVTAKIIFAVIAIVFLAIACLGEYVKTLHRKMILSLAYDLQPEKANAYKQKLVRFDIFKQYKDLDLTYDTLYNIDTGNFQANLDYLETHKDSYHTSFDAKLVYEFTAFYSNYRLANKTQAKQHYKKLKQLQQMKTKKKQVVKPMYSWDFIDGVYYRLMNDMKKSNSSFKQVQLSQMNNREAALYFLEYLPVAKEIGNQKKLQVLLEDINQIAGTSTTVKQLKSIV</sequence>
<dbReference type="OrthoDB" id="1648205at2"/>
<dbReference type="RefSeq" id="WP_134169526.1">
    <property type="nucleotide sequence ID" value="NZ_SODD01000017.1"/>
</dbReference>